<keyword evidence="1" id="KW-0175">Coiled coil</keyword>
<feature type="domain" description="Glycosyltransferase 2-like" evidence="3">
    <location>
        <begin position="631"/>
        <end position="787"/>
    </location>
</feature>
<dbReference type="InterPro" id="IPR050834">
    <property type="entry name" value="Glycosyltransf_2"/>
</dbReference>
<dbReference type="PANTHER" id="PTHR43685:SF2">
    <property type="entry name" value="GLYCOSYLTRANSFERASE 2-LIKE DOMAIN-CONTAINING PROTEIN"/>
    <property type="match status" value="1"/>
</dbReference>
<dbReference type="SUPFAM" id="SSF53756">
    <property type="entry name" value="UDP-Glycosyltransferase/glycogen phosphorylase"/>
    <property type="match status" value="1"/>
</dbReference>
<dbReference type="InterPro" id="IPR028098">
    <property type="entry name" value="Glyco_trans_4-like_N"/>
</dbReference>
<dbReference type="InterPro" id="IPR029044">
    <property type="entry name" value="Nucleotide-diphossugar_trans"/>
</dbReference>
<protein>
    <submittedName>
        <fullName evidence="5">Glycosyltransferase involved in cell wall bisynthesis</fullName>
    </submittedName>
</protein>
<feature type="domain" description="Glycosyl transferase family 1" evidence="2">
    <location>
        <begin position="1027"/>
        <end position="1197"/>
    </location>
</feature>
<dbReference type="EMBL" id="FRAE01000048">
    <property type="protein sequence ID" value="SHK24150.1"/>
    <property type="molecule type" value="Genomic_DNA"/>
</dbReference>
<dbReference type="InterPro" id="IPR029063">
    <property type="entry name" value="SAM-dependent_MTases_sf"/>
</dbReference>
<name>A0A1M6QVI3_9FIRM</name>
<dbReference type="Proteomes" id="UP000242497">
    <property type="component" value="Unassembled WGS sequence"/>
</dbReference>
<feature type="domain" description="Glycosyltransferase 2-like" evidence="3">
    <location>
        <begin position="1238"/>
        <end position="1395"/>
    </location>
</feature>
<dbReference type="Gene3D" id="3.40.50.2000">
    <property type="entry name" value="Glycogen Phosphorylase B"/>
    <property type="match status" value="2"/>
</dbReference>
<dbReference type="Pfam" id="PF00534">
    <property type="entry name" value="Glycos_transf_1"/>
    <property type="match status" value="1"/>
</dbReference>
<reference evidence="6" key="1">
    <citation type="submission" date="2016-11" db="EMBL/GenBank/DDBJ databases">
        <authorList>
            <person name="Varghese N."/>
            <person name="Submissions S."/>
        </authorList>
    </citation>
    <scope>NUCLEOTIDE SEQUENCE [LARGE SCALE GENOMIC DNA]</scope>
    <source>
        <strain evidence="6">DSM 15518</strain>
    </source>
</reference>
<dbReference type="InterPro" id="IPR001296">
    <property type="entry name" value="Glyco_trans_1"/>
</dbReference>
<dbReference type="Gene3D" id="3.90.550.10">
    <property type="entry name" value="Spore Coat Polysaccharide Biosynthesis Protein SpsA, Chain A"/>
    <property type="match status" value="2"/>
</dbReference>
<evidence type="ECO:0000259" key="3">
    <source>
        <dbReference type="Pfam" id="PF00535"/>
    </source>
</evidence>
<dbReference type="Pfam" id="PF13439">
    <property type="entry name" value="Glyco_transf_4"/>
    <property type="match status" value="1"/>
</dbReference>
<evidence type="ECO:0000259" key="4">
    <source>
        <dbReference type="Pfam" id="PF13439"/>
    </source>
</evidence>
<feature type="coiled-coil region" evidence="1">
    <location>
        <begin position="282"/>
        <end position="393"/>
    </location>
</feature>
<dbReference type="SUPFAM" id="SSF53335">
    <property type="entry name" value="S-adenosyl-L-methionine-dependent methyltransferases"/>
    <property type="match status" value="1"/>
</dbReference>
<organism evidence="5 6">
    <name type="scientific">Tepidibacter formicigenes DSM 15518</name>
    <dbReference type="NCBI Taxonomy" id="1123349"/>
    <lineage>
        <taxon>Bacteria</taxon>
        <taxon>Bacillati</taxon>
        <taxon>Bacillota</taxon>
        <taxon>Clostridia</taxon>
        <taxon>Peptostreptococcales</taxon>
        <taxon>Peptostreptococcaceae</taxon>
        <taxon>Tepidibacter</taxon>
    </lineage>
</organism>
<dbReference type="Gene3D" id="3.40.50.150">
    <property type="entry name" value="Vaccinia Virus protein VP39"/>
    <property type="match status" value="1"/>
</dbReference>
<evidence type="ECO:0000313" key="5">
    <source>
        <dbReference type="EMBL" id="SHK24150.1"/>
    </source>
</evidence>
<gene>
    <name evidence="5" type="ORF">SAMN02744037_01960</name>
</gene>
<feature type="domain" description="Glycosyltransferase subfamily 4-like N-terminal" evidence="4">
    <location>
        <begin position="878"/>
        <end position="1014"/>
    </location>
</feature>
<keyword evidence="5" id="KW-0808">Transferase</keyword>
<evidence type="ECO:0000259" key="2">
    <source>
        <dbReference type="Pfam" id="PF00534"/>
    </source>
</evidence>
<dbReference type="GO" id="GO:0016757">
    <property type="term" value="F:glycosyltransferase activity"/>
    <property type="evidence" value="ECO:0007669"/>
    <property type="project" value="InterPro"/>
</dbReference>
<dbReference type="CDD" id="cd03801">
    <property type="entry name" value="GT4_PimA-like"/>
    <property type="match status" value="1"/>
</dbReference>
<dbReference type="InterPro" id="IPR001173">
    <property type="entry name" value="Glyco_trans_2-like"/>
</dbReference>
<dbReference type="RefSeq" id="WP_072889499.1">
    <property type="nucleotide sequence ID" value="NZ_FRAE01000048.1"/>
</dbReference>
<dbReference type="Pfam" id="PF13578">
    <property type="entry name" value="Methyltransf_24"/>
    <property type="match status" value="1"/>
</dbReference>
<dbReference type="Pfam" id="PF00535">
    <property type="entry name" value="Glycos_transf_2"/>
    <property type="match status" value="2"/>
</dbReference>
<evidence type="ECO:0000313" key="6">
    <source>
        <dbReference type="Proteomes" id="UP000242497"/>
    </source>
</evidence>
<accession>A0A1M6QVI3</accession>
<dbReference type="STRING" id="1123349.SAMN02744037_01960"/>
<dbReference type="PANTHER" id="PTHR43685">
    <property type="entry name" value="GLYCOSYLTRANSFERASE"/>
    <property type="match status" value="1"/>
</dbReference>
<dbReference type="OrthoDB" id="153025at2"/>
<dbReference type="SUPFAM" id="SSF53448">
    <property type="entry name" value="Nucleotide-diphospho-sugar transferases"/>
    <property type="match status" value="2"/>
</dbReference>
<keyword evidence="6" id="KW-1185">Reference proteome</keyword>
<proteinExistence type="predicted"/>
<sequence length="1644" mass="193321">MNRFWESIIQPIFEKRKPKHIVEIGSDEGKNTEKVLEYCKRNDGKITVIDPSPRYDTKIWEKNNMKYLKIYKELSLNVLPKLNCYDIVLIDGDHNWYTVYNELKIIYKNNSLENFPIIILHDVSWPYARRDLYYNPENIPLAYRKPYAKKGIDPESTNLLEKGGLNSELCNSIYENSLQNGVLTAIEDFLQENDNQFKFIKISGFNGIGIIASNEYLKNNKELENTLQHLEVSHFIHRHIENIDKNLMKDHIRLLEYKSESLYKENKIKNIETELTKVKKSFEEVNKILSKKEEELQEYIKKIELLKKEKIELSNLKQKLNKKIFEQDTHIDDLNLKMEKYLEKINEIQKENKSLKNDIIKKQKELSKLNEENKSLKNDIIKKQKELSKLNEENKKLNSWMIQLNEGINVLLGSKRWKFSNLVGEFKRRVLFIKKQPTPSEFITNIMNQYQLWLKNNDILKYKEITKTRLQGSKYKNKMAYFIWKLIKNPGKKNILNLKAYLLLKGSYLFDEDYYLTNYPDVKISGLDPLIHYIYYGGFEGRNPSEFFDSKYYMRSNSDVKDSKMNPLIHYVFYGAKEGRIPKPNFVLENNKFSNDKIKQNSENLNTNNEKVKKIPFNYSEFNTLNMPKVSIILPTWNREKIIGRAIDSVLKQKYTNYELIIADDGSEDNTESYLYEKYKNEIAEGKIKYYKLAHGGVCKARNKGLELSTGELIAYIDSDNEWYDDYLSTMVNVFVSNPTCGTAYACIEVFDEVRNKNFVRKVKFDRKRLLSGNFIDLNIFMHRRRIYEQYGGFNEQLRRLVDWELIIRYTKLNEPIFIDKVLAKYYLNNTLNNISNTVALDPNRKKVIELHKEERISLGVDKLRIGYVLWDYPAFSQTFVFNELRWLVQNGYEVKVFYKALADKSKEPDFPIEAYKVENDEELAKLIEEHEINMLHTHFVYPACTLLTYPAAIKTNTPFTVSAHAVDIFHYANEKRNKINEISSHTLCKKVIIPGKFHYNYLVDRGVPSNKLIIARQAVRYELFNEDKNFEKRLNRKRRIISTIARFVEKKGLEDLIKAADLIKDLDVEIRIYGYGPLEQEYEELINKLQLKNVKLCGTIEGYENLKTVYKESDLFVLPCVRASNGDMDGIPTVILEAMSFGVPVISTDTSVIPEIVKNNFSGFIVPPKKPEALAIKIKEILNMNSNKLRNILLNARETVNLVAKIEHTMNTLIDIWMNRYVDIFLVTYDKDKYRNLQETKEIIDRIYKYTTTPFNLTIVDNGSEEEFKKYLHEFTINNDNVKLIELQSNIYCGPASNLAIENSNGDYIIYVCSKEGFIGELGWERECINYMRENNDVAIAGHIIASPKYYNGKTYMEQEWFSKFRNKNFAIEHPDRNFYHVQGGLYILRRQAYRECGGFSNELPHNYMDVEYSYYLESCGWKLGEIESIVSLTKKTQPNIDAFMDENTIAVHPLDMDIVSEFDYVKSNRGKKCNVCNWKGLKYDIKGDSYICPNCQSTNFQRSLYKYLAKSNLIYRNLSCIAFNIEKSQFHYKLNKMFKLETINADNTIDMNKRLKELEDRKPKVLIIQEIDWEIDNYKKISKNIYEALDIEGVALINSSENINDKEIIKELKAIGFNITKENYYSKVIQYDWKNILICKKS</sequence>
<evidence type="ECO:0000256" key="1">
    <source>
        <dbReference type="SAM" id="Coils"/>
    </source>
</evidence>